<dbReference type="CDD" id="cd00610">
    <property type="entry name" value="OAT_like"/>
    <property type="match status" value="1"/>
</dbReference>
<dbReference type="InterPro" id="IPR005814">
    <property type="entry name" value="Aminotrans_3"/>
</dbReference>
<feature type="binding site" evidence="5">
    <location>
        <begin position="215"/>
        <end position="218"/>
    </location>
    <ligand>
        <name>pyridoxal 5'-phosphate</name>
        <dbReference type="ChEBI" id="CHEBI:597326"/>
    </ligand>
</feature>
<dbReference type="Gene3D" id="3.90.1150.10">
    <property type="entry name" value="Aspartate Aminotransferase, domain 1"/>
    <property type="match status" value="1"/>
</dbReference>
<dbReference type="GO" id="GO:0006526">
    <property type="term" value="P:L-arginine biosynthetic process"/>
    <property type="evidence" value="ECO:0007669"/>
    <property type="project" value="UniProtKB-UniRule"/>
</dbReference>
<comment type="similarity">
    <text evidence="5">Belongs to the class-III pyridoxal-phosphate-dependent aminotransferase family. ArgD subfamily.</text>
</comment>
<dbReference type="PIRSF" id="PIRSF000521">
    <property type="entry name" value="Transaminase_4ab_Lys_Orn"/>
    <property type="match status" value="1"/>
</dbReference>
<keyword evidence="5" id="KW-0028">Amino-acid biosynthesis</keyword>
<name>A0A068SJU7_NEOGA</name>
<organism evidence="6 7">
    <name type="scientific">Neorhizobium galegae bv. orientalis str. HAMBI 540</name>
    <dbReference type="NCBI Taxonomy" id="1028800"/>
    <lineage>
        <taxon>Bacteria</taxon>
        <taxon>Pseudomonadati</taxon>
        <taxon>Pseudomonadota</taxon>
        <taxon>Alphaproteobacteria</taxon>
        <taxon>Hyphomicrobiales</taxon>
        <taxon>Rhizobiaceae</taxon>
        <taxon>Rhizobium/Agrobacterium group</taxon>
        <taxon>Neorhizobium</taxon>
    </lineage>
</organism>
<feature type="modified residue" description="N6-(pyridoxal phosphate)lysine" evidence="5">
    <location>
        <position position="244"/>
    </location>
</feature>
<comment type="pathway">
    <text evidence="5">Amino-acid biosynthesis; L-arginine biosynthesis; N(2)-acetyl-L-ornithine from L-glutamate: step 4/4.</text>
</comment>
<feature type="binding site" evidence="5">
    <location>
        <begin position="97"/>
        <end position="98"/>
    </location>
    <ligand>
        <name>pyridoxal 5'-phosphate</name>
        <dbReference type="ChEBI" id="CHEBI:597326"/>
    </ligand>
</feature>
<reference evidence="7" key="1">
    <citation type="journal article" date="2014" name="BMC Genomics">
        <title>Genome sequencing of two Neorhizobium galegae strains reveals a noeT gene responsible for the unusual acetylation of the nodulation factors.</title>
        <authorList>
            <person name="Osterman J."/>
            <person name="Marsh J."/>
            <person name="Laine P.K."/>
            <person name="Zeng Z."/>
            <person name="Alatalo E."/>
            <person name="Sullivan J.T."/>
            <person name="Young J.P."/>
            <person name="Thomas-Oates J."/>
            <person name="Paulin L."/>
            <person name="Lindstrom K."/>
        </authorList>
    </citation>
    <scope>NUCLEOTIDE SEQUENCE [LARGE SCALE GENOMIC DNA]</scope>
    <source>
        <strain evidence="7">HAMBI 540</strain>
    </source>
</reference>
<dbReference type="GO" id="GO:0042802">
    <property type="term" value="F:identical protein binding"/>
    <property type="evidence" value="ECO:0007669"/>
    <property type="project" value="TreeGrafter"/>
</dbReference>
<feature type="binding site" evidence="5">
    <location>
        <position position="133"/>
    </location>
    <ligand>
        <name>N(2)-acetyl-L-ornithine</name>
        <dbReference type="ChEBI" id="CHEBI:57805"/>
    </ligand>
</feature>
<dbReference type="EMBL" id="HG938353">
    <property type="protein sequence ID" value="CDN46313.1"/>
    <property type="molecule type" value="Genomic_DNA"/>
</dbReference>
<proteinExistence type="inferred from homology"/>
<feature type="binding site" evidence="5">
    <location>
        <position position="273"/>
    </location>
    <ligand>
        <name>pyridoxal 5'-phosphate</name>
        <dbReference type="ChEBI" id="CHEBI:597326"/>
    </ligand>
</feature>
<dbReference type="Gene3D" id="3.40.640.10">
    <property type="entry name" value="Type I PLP-dependent aspartate aminotransferase-like (Major domain)"/>
    <property type="match status" value="1"/>
</dbReference>
<feature type="binding site" evidence="5">
    <location>
        <position position="130"/>
    </location>
    <ligand>
        <name>pyridoxal 5'-phosphate</name>
        <dbReference type="ChEBI" id="CHEBI:597326"/>
    </ligand>
</feature>
<keyword evidence="7" id="KW-1185">Reference proteome</keyword>
<comment type="catalytic activity">
    <reaction evidence="5">
        <text>N(2)-acetyl-L-ornithine + 2-oxoglutarate = N-acetyl-L-glutamate 5-semialdehyde + L-glutamate</text>
        <dbReference type="Rhea" id="RHEA:18049"/>
        <dbReference type="ChEBI" id="CHEBI:16810"/>
        <dbReference type="ChEBI" id="CHEBI:29123"/>
        <dbReference type="ChEBI" id="CHEBI:29985"/>
        <dbReference type="ChEBI" id="CHEBI:57805"/>
        <dbReference type="EC" id="2.6.1.11"/>
    </reaction>
</comment>
<keyword evidence="1 5" id="KW-0055">Arginine biosynthesis</keyword>
<dbReference type="UniPathway" id="UPA00068">
    <property type="reaction ID" value="UER00109"/>
</dbReference>
<keyword evidence="5" id="KW-0963">Cytoplasm</keyword>
<dbReference type="OrthoDB" id="9801834at2"/>
<dbReference type="PANTHER" id="PTHR11986">
    <property type="entry name" value="AMINOTRANSFERASE CLASS III"/>
    <property type="match status" value="1"/>
</dbReference>
<keyword evidence="3 5" id="KW-0808">Transferase</keyword>
<evidence type="ECO:0000313" key="7">
    <source>
        <dbReference type="Proteomes" id="UP000028181"/>
    </source>
</evidence>
<dbReference type="GO" id="GO:0005737">
    <property type="term" value="C:cytoplasm"/>
    <property type="evidence" value="ECO:0007669"/>
    <property type="project" value="UniProtKB-SubCell"/>
</dbReference>
<dbReference type="GO" id="GO:0030170">
    <property type="term" value="F:pyridoxal phosphate binding"/>
    <property type="evidence" value="ECO:0007669"/>
    <property type="project" value="InterPro"/>
</dbReference>
<dbReference type="InterPro" id="IPR049704">
    <property type="entry name" value="Aminotrans_3_PPA_site"/>
</dbReference>
<evidence type="ECO:0000313" key="6">
    <source>
        <dbReference type="EMBL" id="CDN46313.1"/>
    </source>
</evidence>
<evidence type="ECO:0000256" key="4">
    <source>
        <dbReference type="ARBA" id="ARBA00022898"/>
    </source>
</evidence>
<dbReference type="InterPro" id="IPR015424">
    <property type="entry name" value="PyrdxlP-dep_Trfase"/>
</dbReference>
<comment type="subunit">
    <text evidence="5">Homodimer.</text>
</comment>
<comment type="subcellular location">
    <subcellularLocation>
        <location evidence="5">Cytoplasm</location>
    </subcellularLocation>
</comment>
<dbReference type="Pfam" id="PF00202">
    <property type="entry name" value="Aminotran_3"/>
    <property type="match status" value="1"/>
</dbReference>
<dbReference type="InterPro" id="IPR050103">
    <property type="entry name" value="Class-III_PLP-dep_AT"/>
</dbReference>
<dbReference type="HOGENOM" id="CLU_016922_10_1_5"/>
<protein>
    <recommendedName>
        <fullName evidence="5">Acetylornithine aminotransferase</fullName>
        <shortName evidence="5">ACOAT</shortName>
        <ecNumber evidence="5">2.6.1.11</ecNumber>
    </recommendedName>
</protein>
<keyword evidence="2 5" id="KW-0032">Aminotransferase</keyword>
<dbReference type="PROSITE" id="PS00600">
    <property type="entry name" value="AA_TRANSFER_CLASS_3"/>
    <property type="match status" value="1"/>
</dbReference>
<sequence length="398" mass="42194">MAEAALFDTFARAPLRFERGEGVWLVTESGERYLDFGAGIAVNSLGYGHPHLVGALKAQADKVWHTSNLFEQPGQETLSRRLADNSFADKVFFTNSGAEALECAIKTARRYQFVKGHPERFHIVTFEGAFHGRTLATIAAGGQAKYLEGFGPKVEGFDQVPFGDMDALKAAITDATAAILIEPIQGEGGIRPVPKEFLAALRQICDDNGLLLIFDEVQTGVGRTGKLFAYEWTGVSPDIMALAKGIGGGFPLGACLATAEAASGMTAGTHGTTYGGNPLAMAVGNAVLDVILGDGFLENVRDVTLVLRQGLASLKDRFPNVIEDIRGEGLLLGVKAKVPAGDLVAAMRGEHMLAVPAGDNVVRLLPPLTVTAEEAREGLSRIEKAAEKLSASEMKKSA</sequence>
<comment type="cofactor">
    <cofactor evidence="5">
        <name>pyridoxal 5'-phosphate</name>
        <dbReference type="ChEBI" id="CHEBI:597326"/>
    </cofactor>
    <text evidence="5">Binds 1 pyridoxal phosphate per subunit.</text>
</comment>
<dbReference type="GeneID" id="24256035"/>
<dbReference type="InterPro" id="IPR015421">
    <property type="entry name" value="PyrdxlP-dep_Trfase_major"/>
</dbReference>
<feature type="binding site" evidence="5">
    <location>
        <position position="272"/>
    </location>
    <ligand>
        <name>N(2)-acetyl-L-ornithine</name>
        <dbReference type="ChEBI" id="CHEBI:57805"/>
    </ligand>
</feature>
<dbReference type="KEGG" id="ngg:RG540_CH01170"/>
<dbReference type="Proteomes" id="UP000028181">
    <property type="component" value="Chromosome I"/>
</dbReference>
<evidence type="ECO:0000256" key="5">
    <source>
        <dbReference type="HAMAP-Rule" id="MF_01107"/>
    </source>
</evidence>
<dbReference type="HAMAP" id="MF_01107">
    <property type="entry name" value="ArgD_aminotrans_3"/>
    <property type="match status" value="1"/>
</dbReference>
<dbReference type="FunFam" id="3.40.640.10:FF:000004">
    <property type="entry name" value="Acetylornithine aminotransferase"/>
    <property type="match status" value="1"/>
</dbReference>
<gene>
    <name evidence="5" type="primary">argD</name>
    <name evidence="6" type="ORF">RG540_CH01170</name>
</gene>
<keyword evidence="4 5" id="KW-0663">Pyridoxal phosphate</keyword>
<dbReference type="eggNOG" id="COG4992">
    <property type="taxonomic scope" value="Bacteria"/>
</dbReference>
<dbReference type="EC" id="2.6.1.11" evidence="5"/>
<dbReference type="NCBIfam" id="TIGR00707">
    <property type="entry name" value="argD"/>
    <property type="match status" value="1"/>
</dbReference>
<accession>A0A068SJU7</accession>
<dbReference type="NCBIfam" id="NF002325">
    <property type="entry name" value="PRK01278.1"/>
    <property type="match status" value="1"/>
</dbReference>
<dbReference type="PANTHER" id="PTHR11986:SF113">
    <property type="entry name" value="SUCCINYLORNITHINE TRANSAMINASE"/>
    <property type="match status" value="1"/>
</dbReference>
<dbReference type="AlphaFoldDB" id="A0A068SJU7"/>
<evidence type="ECO:0000256" key="3">
    <source>
        <dbReference type="ARBA" id="ARBA00022679"/>
    </source>
</evidence>
<dbReference type="RefSeq" id="WP_038539443.1">
    <property type="nucleotide sequence ID" value="NZ_HG938353.1"/>
</dbReference>
<comment type="miscellaneous">
    <text evidence="5">May also have succinyldiaminopimelate aminotransferase activity, thus carrying out the corresponding step in lysine biosynthesis.</text>
</comment>
<dbReference type="GO" id="GO:0003992">
    <property type="term" value="F:N2-acetyl-L-ornithine:2-oxoglutarate 5-aminotransferase activity"/>
    <property type="evidence" value="ECO:0007669"/>
    <property type="project" value="UniProtKB-UniRule"/>
</dbReference>
<evidence type="ECO:0000256" key="2">
    <source>
        <dbReference type="ARBA" id="ARBA00022576"/>
    </source>
</evidence>
<dbReference type="InterPro" id="IPR015422">
    <property type="entry name" value="PyrdxlP-dep_Trfase_small"/>
</dbReference>
<dbReference type="InterPro" id="IPR004636">
    <property type="entry name" value="AcOrn/SuccOrn_fam"/>
</dbReference>
<dbReference type="PATRIC" id="fig|1028800.3.peg.119"/>
<evidence type="ECO:0000256" key="1">
    <source>
        <dbReference type="ARBA" id="ARBA00022571"/>
    </source>
</evidence>
<dbReference type="SUPFAM" id="SSF53383">
    <property type="entry name" value="PLP-dependent transferases"/>
    <property type="match status" value="1"/>
</dbReference>